<keyword evidence="1" id="KW-1133">Transmembrane helix</keyword>
<feature type="transmembrane region" description="Helical" evidence="1">
    <location>
        <begin position="12"/>
        <end position="36"/>
    </location>
</feature>
<dbReference type="RefSeq" id="WP_109921283.1">
    <property type="nucleotide sequence ID" value="NZ_QGLF01000003.1"/>
</dbReference>
<dbReference type="AlphaFoldDB" id="A0A317E111"/>
<dbReference type="Proteomes" id="UP000246077">
    <property type="component" value="Unassembled WGS sequence"/>
</dbReference>
<evidence type="ECO:0000313" key="2">
    <source>
        <dbReference type="EMBL" id="PWR20639.1"/>
    </source>
</evidence>
<sequence>MRPNAYTVHQGPAGIALVSERFSLFAAVLGPLWLLFRGAFVELAVWVLAVGTAGVVNFHFLADRPLLPVTVLAAQLLIGFEAGDIRRRALVRRGRPVIGVVTGDTLADAEDSVVLRARA</sequence>
<name>A0A317E111_9PROT</name>
<keyword evidence="1" id="KW-0812">Transmembrane</keyword>
<evidence type="ECO:0000313" key="3">
    <source>
        <dbReference type="Proteomes" id="UP000246077"/>
    </source>
</evidence>
<organism evidence="2 3">
    <name type="scientific">Zavarzinia compransoris</name>
    <dbReference type="NCBI Taxonomy" id="1264899"/>
    <lineage>
        <taxon>Bacteria</taxon>
        <taxon>Pseudomonadati</taxon>
        <taxon>Pseudomonadota</taxon>
        <taxon>Alphaproteobacteria</taxon>
        <taxon>Rhodospirillales</taxon>
        <taxon>Zavarziniaceae</taxon>
        <taxon>Zavarzinia</taxon>
    </lineage>
</organism>
<keyword evidence="1" id="KW-0472">Membrane</keyword>
<comment type="caution">
    <text evidence="2">The sequence shown here is derived from an EMBL/GenBank/DDBJ whole genome shotgun (WGS) entry which is preliminary data.</text>
</comment>
<dbReference type="Pfam" id="PF10947">
    <property type="entry name" value="DUF2628"/>
    <property type="match status" value="1"/>
</dbReference>
<proteinExistence type="predicted"/>
<dbReference type="InterPro" id="IPR024399">
    <property type="entry name" value="DUF2628"/>
</dbReference>
<evidence type="ECO:0008006" key="4">
    <source>
        <dbReference type="Google" id="ProtNLM"/>
    </source>
</evidence>
<evidence type="ECO:0000256" key="1">
    <source>
        <dbReference type="SAM" id="Phobius"/>
    </source>
</evidence>
<dbReference type="EMBL" id="QGLF01000003">
    <property type="protein sequence ID" value="PWR20639.1"/>
    <property type="molecule type" value="Genomic_DNA"/>
</dbReference>
<protein>
    <recommendedName>
        <fullName evidence="4">DUF2628 domain-containing protein</fullName>
    </recommendedName>
</protein>
<reference evidence="3" key="1">
    <citation type="submission" date="2018-05" db="EMBL/GenBank/DDBJ databases">
        <title>Zavarzinia sp. HR-AS.</title>
        <authorList>
            <person name="Lee Y."/>
            <person name="Jeon C.O."/>
        </authorList>
    </citation>
    <scope>NUCLEOTIDE SEQUENCE [LARGE SCALE GENOMIC DNA]</scope>
    <source>
        <strain evidence="3">DSM 1231</strain>
    </source>
</reference>
<gene>
    <name evidence="2" type="ORF">DKG75_11580</name>
</gene>
<feature type="transmembrane region" description="Helical" evidence="1">
    <location>
        <begin position="43"/>
        <end position="60"/>
    </location>
</feature>
<accession>A0A317E111</accession>
<keyword evidence="3" id="KW-1185">Reference proteome</keyword>